<dbReference type="CDD" id="cd01647">
    <property type="entry name" value="RT_LTR"/>
    <property type="match status" value="1"/>
</dbReference>
<dbReference type="InterPro" id="IPR012337">
    <property type="entry name" value="RNaseH-like_sf"/>
</dbReference>
<dbReference type="GO" id="GO:0015074">
    <property type="term" value="P:DNA integration"/>
    <property type="evidence" value="ECO:0007669"/>
    <property type="project" value="UniProtKB-KW"/>
</dbReference>
<keyword evidence="10" id="KW-0229">DNA integration</keyword>
<dbReference type="InterPro" id="IPR021109">
    <property type="entry name" value="Peptidase_aspartic_dom_sf"/>
</dbReference>
<dbReference type="InterPro" id="IPR041577">
    <property type="entry name" value="RT_RNaseH_2"/>
</dbReference>
<dbReference type="SUPFAM" id="SSF54160">
    <property type="entry name" value="Chromo domain-like"/>
    <property type="match status" value="1"/>
</dbReference>
<evidence type="ECO:0000256" key="2">
    <source>
        <dbReference type="ARBA" id="ARBA00022679"/>
    </source>
</evidence>
<evidence type="ECO:0000256" key="4">
    <source>
        <dbReference type="ARBA" id="ARBA00022722"/>
    </source>
</evidence>
<dbReference type="CDD" id="cd09274">
    <property type="entry name" value="RNase_HI_RT_Ty3"/>
    <property type="match status" value="1"/>
</dbReference>
<evidence type="ECO:0000256" key="9">
    <source>
        <dbReference type="ARBA" id="ARBA00022842"/>
    </source>
</evidence>
<keyword evidence="20" id="KW-1185">Reference proteome</keyword>
<keyword evidence="1" id="KW-0645">Protease</keyword>
<dbReference type="GO" id="GO:0003964">
    <property type="term" value="F:RNA-directed DNA polymerase activity"/>
    <property type="evidence" value="ECO:0007669"/>
    <property type="project" value="UniProtKB-KW"/>
</dbReference>
<evidence type="ECO:0000256" key="7">
    <source>
        <dbReference type="ARBA" id="ARBA00022759"/>
    </source>
</evidence>
<dbReference type="FunFam" id="3.30.70.270:FF:000020">
    <property type="entry name" value="Transposon Tf2-6 polyprotein-like Protein"/>
    <property type="match status" value="1"/>
</dbReference>
<dbReference type="InterPro" id="IPR036397">
    <property type="entry name" value="RNaseH_sf"/>
</dbReference>
<dbReference type="PROSITE" id="PS50994">
    <property type="entry name" value="INTEGRASE"/>
    <property type="match status" value="1"/>
</dbReference>
<dbReference type="Gene3D" id="3.30.70.270">
    <property type="match status" value="2"/>
</dbReference>
<sequence>MGVETRSQASTTAAMTDPPMENRVQALEEALRGLAHLANLPAAVQALDDRVAAFARDHERDHQAERHPPRDERHHERRDHHRPRDEYTPPTRLTKLDFPKFQRTDILGWIYNCERYFDLDGTPENWKVRLASVNLDEKGYIWHQAYMEDEEGRAIPWNEYKRALRTRFGSPFESPMGDLKKLYQTGSLDDYNDEFDVLRCKLRLQEDYAVQAYIEGLRSDCARQVRLQRPQTLSEARSIAKIFEYNTECNKLLPRRTTSETPNNQPQGKGDKNFISTLKPQTNSSNFNWQAKTNGVWGRSASAGPSTVSTARAGQSTAQQASAFTKDDLDELRAKNLCFYCKKPFSRNHTCPQRQRMQVQLIELSLDETEEDITPPTGPDDTSHDDYVAETDECLQISLHAMQGNVGVISMRIQGYVGKRQVQVLIDNGASHGYLDYDLACKLGWRGTPTAKGEVEVAGGAKLKLYGVWKGFKWKMQGQDFTFDLRVMEIKTYDIVLGLQWLQEVVHRASWDYDDLSMTFWYRGSMCTLKPTPPSGCKVVNRINDAMAEGSQLFLLHSLEGPNTSTYALTNGNEEASSCVKKLLKEFGTVFKEPNSLPPLRENHNHPIVLKEGADPVNLRPYRYPAIQKDEIEKQVKGLLESGVLQESSSPFASPIVLVKKKDGTWRMCIDYRELNKLTVKNKYPIPLVDELLDELKNARWFTKLDLRAGYHQIRMEPEDTYKTAFRTHSGHYEWLVMPFGLTNAPATFQGVMNSIFRDQLRRFVLVFFDDILVYSSSMTLHLEHLRVVLGILKQHQFFIKESKCTFAATRVEYLGHIIQNGVVSTDPQKIQAIVEWPEPSTVKQLRSFLGLAGYYRKFIRGYGMLAKPLTNLLRKDQFKWSQEAAEAFRNLQQTLSLAPVLVLPDFSKPFVVETDACSTGIGAVLMQGGQPLAYFSKGLAPRHHSLSIYEKELLAVVQGVEHWHQYLEGRHFVIRTDQQSLKYLLDQKLKTSFQMYWISKLMGYDYEIHYKKGANNNAADALSRMPKMQLFQLTLSTCSDELLLDIKKSWEDDSEIQLLVQRLQQGNGVEGKFSWFDDLLHKGSRLVVGNSPTVKQKILEWLHSSYLGGHSSINATYQRVKTLFWWRHMFDEIKDFIKHCDVCARCKYETVAYPGLLQPLPVPNRVWESICMDFIEGLPKSNGKDTIWVVVDRLSKYGHFVALSHPFSASTLAQQFLDGVYKLHGAPTEIISDRDPIFISNFWQEFLKVLKIDQKLSSSYHPQTDGQTEVLNRCLETYLRCMCWEFPKDWAKWLPLAEWWYNTTYHSATKVTPHELLYGQKPALYSPYLPRTAVVDAVDRSFVAREGALLVAKHHLSRAINMMKQRADSHRSDREFQEGQWVFLKLQPYRQISAVSRRNQKLAPRFFGPYRIKQKIGPVAYKLDLPEETRIHDTFHISLLKLCPDPAVKPRHPPLDWPEPPVMKEPDQILQKRIGRRKGRIVTEIRVKWKQLPEEEATWVLLYHFQQQFPSFVIADP</sequence>
<keyword evidence="2" id="KW-0808">Transferase</keyword>
<evidence type="ECO:0000259" key="17">
    <source>
        <dbReference type="PROSITE" id="PS50878"/>
    </source>
</evidence>
<evidence type="ECO:0000256" key="1">
    <source>
        <dbReference type="ARBA" id="ARBA00022670"/>
    </source>
</evidence>
<dbReference type="GO" id="GO:0004519">
    <property type="term" value="F:endonuclease activity"/>
    <property type="evidence" value="ECO:0007669"/>
    <property type="project" value="UniProtKB-KW"/>
</dbReference>
<keyword evidence="14" id="KW-0233">DNA recombination</keyword>
<keyword evidence="15" id="KW-0511">Multifunctional enzyme</keyword>
<dbReference type="Pfam" id="PF00665">
    <property type="entry name" value="rve"/>
    <property type="match status" value="1"/>
</dbReference>
<dbReference type="Pfam" id="PF17919">
    <property type="entry name" value="RT_RNaseH_2"/>
    <property type="match status" value="1"/>
</dbReference>
<dbReference type="Pfam" id="PF00078">
    <property type="entry name" value="RVT_1"/>
    <property type="match status" value="1"/>
</dbReference>
<dbReference type="InterPro" id="IPR050951">
    <property type="entry name" value="Retrovirus_Pol_polyprotein"/>
</dbReference>
<evidence type="ECO:0000256" key="15">
    <source>
        <dbReference type="ARBA" id="ARBA00023268"/>
    </source>
</evidence>
<dbReference type="InterPro" id="IPR045358">
    <property type="entry name" value="Ty3_capsid"/>
</dbReference>
<dbReference type="GO" id="GO:0006508">
    <property type="term" value="P:proteolysis"/>
    <property type="evidence" value="ECO:0007669"/>
    <property type="project" value="UniProtKB-KW"/>
</dbReference>
<evidence type="ECO:0000256" key="6">
    <source>
        <dbReference type="ARBA" id="ARBA00022750"/>
    </source>
</evidence>
<dbReference type="SUPFAM" id="SSF50630">
    <property type="entry name" value="Acid proteases"/>
    <property type="match status" value="1"/>
</dbReference>
<keyword evidence="13" id="KW-0238">DNA-binding</keyword>
<evidence type="ECO:0000256" key="10">
    <source>
        <dbReference type="ARBA" id="ARBA00022908"/>
    </source>
</evidence>
<evidence type="ECO:0000256" key="16">
    <source>
        <dbReference type="SAM" id="MobiDB-lite"/>
    </source>
</evidence>
<dbReference type="Pfam" id="PF24626">
    <property type="entry name" value="SH3_Tf2-1"/>
    <property type="match status" value="1"/>
</dbReference>
<dbReference type="GO" id="GO:0003887">
    <property type="term" value="F:DNA-directed DNA polymerase activity"/>
    <property type="evidence" value="ECO:0007669"/>
    <property type="project" value="UniProtKB-KW"/>
</dbReference>
<evidence type="ECO:0000256" key="8">
    <source>
        <dbReference type="ARBA" id="ARBA00022801"/>
    </source>
</evidence>
<dbReference type="Gene3D" id="2.40.70.10">
    <property type="entry name" value="Acid Proteases"/>
    <property type="match status" value="1"/>
</dbReference>
<keyword evidence="7" id="KW-0255">Endonuclease</keyword>
<reference evidence="19" key="1">
    <citation type="submission" date="2023-10" db="EMBL/GenBank/DDBJ databases">
        <title>Chromosome-level genome of the transformable northern wattle, Acacia crassicarpa.</title>
        <authorList>
            <person name="Massaro I."/>
            <person name="Sinha N.R."/>
            <person name="Poethig S."/>
            <person name="Leichty A.R."/>
        </authorList>
    </citation>
    <scope>NUCLEOTIDE SEQUENCE</scope>
    <source>
        <strain evidence="19">Acra3RX</strain>
        <tissue evidence="19">Leaf</tissue>
    </source>
</reference>
<dbReference type="InterPro" id="IPR041588">
    <property type="entry name" value="Integrase_H2C2"/>
</dbReference>
<evidence type="ECO:0000259" key="18">
    <source>
        <dbReference type="PROSITE" id="PS50994"/>
    </source>
</evidence>
<keyword evidence="11" id="KW-0695">RNA-directed DNA polymerase</keyword>
<dbReference type="EMBL" id="JAWXYG010000004">
    <property type="protein sequence ID" value="KAK4274308.1"/>
    <property type="molecule type" value="Genomic_DNA"/>
</dbReference>
<feature type="compositionally biased region" description="Basic and acidic residues" evidence="16">
    <location>
        <begin position="57"/>
        <end position="74"/>
    </location>
</feature>
<gene>
    <name evidence="19" type="ORF">QN277_017548</name>
</gene>
<evidence type="ECO:0000256" key="13">
    <source>
        <dbReference type="ARBA" id="ARBA00023125"/>
    </source>
</evidence>
<proteinExistence type="predicted"/>
<dbReference type="FunFam" id="3.10.10.10:FF:000007">
    <property type="entry name" value="Retrovirus-related Pol polyprotein from transposon 17.6-like Protein"/>
    <property type="match status" value="1"/>
</dbReference>
<accession>A0AAE1JRH0</accession>
<evidence type="ECO:0000256" key="12">
    <source>
        <dbReference type="ARBA" id="ARBA00022932"/>
    </source>
</evidence>
<dbReference type="SUPFAM" id="SSF53098">
    <property type="entry name" value="Ribonuclease H-like"/>
    <property type="match status" value="1"/>
</dbReference>
<keyword evidence="6" id="KW-0064">Aspartyl protease</keyword>
<feature type="compositionally biased region" description="Polar residues" evidence="16">
    <location>
        <begin position="1"/>
        <end position="14"/>
    </location>
</feature>
<dbReference type="PANTHER" id="PTHR37984:SF5">
    <property type="entry name" value="PROTEIN NYNRIN-LIKE"/>
    <property type="match status" value="1"/>
</dbReference>
<organism evidence="19 20">
    <name type="scientific">Acacia crassicarpa</name>
    <name type="common">northern wattle</name>
    <dbReference type="NCBI Taxonomy" id="499986"/>
    <lineage>
        <taxon>Eukaryota</taxon>
        <taxon>Viridiplantae</taxon>
        <taxon>Streptophyta</taxon>
        <taxon>Embryophyta</taxon>
        <taxon>Tracheophyta</taxon>
        <taxon>Spermatophyta</taxon>
        <taxon>Magnoliopsida</taxon>
        <taxon>eudicotyledons</taxon>
        <taxon>Gunneridae</taxon>
        <taxon>Pentapetalae</taxon>
        <taxon>rosids</taxon>
        <taxon>fabids</taxon>
        <taxon>Fabales</taxon>
        <taxon>Fabaceae</taxon>
        <taxon>Caesalpinioideae</taxon>
        <taxon>mimosoid clade</taxon>
        <taxon>Acacieae</taxon>
        <taxon>Acacia</taxon>
    </lineage>
</organism>
<dbReference type="PROSITE" id="PS50878">
    <property type="entry name" value="RT_POL"/>
    <property type="match status" value="1"/>
</dbReference>
<feature type="region of interest" description="Disordered" evidence="16">
    <location>
        <begin position="57"/>
        <end position="93"/>
    </location>
</feature>
<dbReference type="Gene3D" id="3.10.10.10">
    <property type="entry name" value="HIV Type 1 Reverse Transcriptase, subunit A, domain 1"/>
    <property type="match status" value="1"/>
</dbReference>
<dbReference type="PANTHER" id="PTHR37984">
    <property type="entry name" value="PROTEIN CBG26694"/>
    <property type="match status" value="1"/>
</dbReference>
<dbReference type="CDD" id="cd00303">
    <property type="entry name" value="retropepsin_like"/>
    <property type="match status" value="1"/>
</dbReference>
<dbReference type="InterPro" id="IPR043502">
    <property type="entry name" value="DNA/RNA_pol_sf"/>
</dbReference>
<feature type="region of interest" description="Disordered" evidence="16">
    <location>
        <begin position="298"/>
        <end position="320"/>
    </location>
</feature>
<dbReference type="InterPro" id="IPR043128">
    <property type="entry name" value="Rev_trsase/Diguanyl_cyclase"/>
</dbReference>
<evidence type="ECO:0000313" key="20">
    <source>
        <dbReference type="Proteomes" id="UP001293593"/>
    </source>
</evidence>
<evidence type="ECO:0000313" key="19">
    <source>
        <dbReference type="EMBL" id="KAK4274308.1"/>
    </source>
</evidence>
<dbReference type="Pfam" id="PF19259">
    <property type="entry name" value="Ty3_capsid"/>
    <property type="match status" value="1"/>
</dbReference>
<evidence type="ECO:0000256" key="14">
    <source>
        <dbReference type="ARBA" id="ARBA00023172"/>
    </source>
</evidence>
<dbReference type="SUPFAM" id="SSF56672">
    <property type="entry name" value="DNA/RNA polymerases"/>
    <property type="match status" value="1"/>
</dbReference>
<keyword evidence="8" id="KW-0378">Hydrolase</keyword>
<feature type="region of interest" description="Disordered" evidence="16">
    <location>
        <begin position="1"/>
        <end position="21"/>
    </location>
</feature>
<comment type="caution">
    <text evidence="19">The sequence shown here is derived from an EMBL/GenBank/DDBJ whole genome shotgun (WGS) entry which is preliminary data.</text>
</comment>
<evidence type="ECO:0000256" key="11">
    <source>
        <dbReference type="ARBA" id="ARBA00022918"/>
    </source>
</evidence>
<dbReference type="GO" id="GO:0004190">
    <property type="term" value="F:aspartic-type endopeptidase activity"/>
    <property type="evidence" value="ECO:0007669"/>
    <property type="project" value="UniProtKB-KW"/>
</dbReference>
<keyword evidence="9" id="KW-0460">Magnesium</keyword>
<feature type="compositionally biased region" description="Polar residues" evidence="16">
    <location>
        <begin position="274"/>
        <end position="285"/>
    </location>
</feature>
<dbReference type="InterPro" id="IPR056924">
    <property type="entry name" value="SH3_Tf2-1"/>
</dbReference>
<evidence type="ECO:0000256" key="5">
    <source>
        <dbReference type="ARBA" id="ARBA00022723"/>
    </source>
</evidence>
<dbReference type="Pfam" id="PF08284">
    <property type="entry name" value="RVP_2"/>
    <property type="match status" value="1"/>
</dbReference>
<evidence type="ECO:0008006" key="21">
    <source>
        <dbReference type="Google" id="ProtNLM"/>
    </source>
</evidence>
<dbReference type="Gene3D" id="3.30.420.10">
    <property type="entry name" value="Ribonuclease H-like superfamily/Ribonuclease H"/>
    <property type="match status" value="1"/>
</dbReference>
<dbReference type="InterPro" id="IPR000477">
    <property type="entry name" value="RT_dom"/>
</dbReference>
<protein>
    <recommendedName>
        <fullName evidence="21">Reverse transcriptase</fullName>
    </recommendedName>
</protein>
<feature type="domain" description="Integrase catalytic" evidence="18">
    <location>
        <begin position="1158"/>
        <end position="1322"/>
    </location>
</feature>
<evidence type="ECO:0000256" key="3">
    <source>
        <dbReference type="ARBA" id="ARBA00022695"/>
    </source>
</evidence>
<keyword evidence="5" id="KW-0479">Metal-binding</keyword>
<dbReference type="GO" id="GO:0046872">
    <property type="term" value="F:metal ion binding"/>
    <property type="evidence" value="ECO:0007669"/>
    <property type="project" value="UniProtKB-KW"/>
</dbReference>
<feature type="compositionally biased region" description="Polar residues" evidence="16">
    <location>
        <begin position="303"/>
        <end position="320"/>
    </location>
</feature>
<dbReference type="GO" id="GO:0006310">
    <property type="term" value="P:DNA recombination"/>
    <property type="evidence" value="ECO:0007669"/>
    <property type="project" value="UniProtKB-KW"/>
</dbReference>
<keyword evidence="3" id="KW-0548">Nucleotidyltransferase</keyword>
<dbReference type="Gene3D" id="1.10.340.70">
    <property type="match status" value="1"/>
</dbReference>
<dbReference type="InterPro" id="IPR001584">
    <property type="entry name" value="Integrase_cat-core"/>
</dbReference>
<name>A0AAE1JRH0_9FABA</name>
<keyword evidence="4" id="KW-0540">Nuclease</keyword>
<feature type="domain" description="Reverse transcriptase" evidence="17">
    <location>
        <begin position="640"/>
        <end position="819"/>
    </location>
</feature>
<dbReference type="Pfam" id="PF17921">
    <property type="entry name" value="Integrase_H2C2"/>
    <property type="match status" value="1"/>
</dbReference>
<dbReference type="Proteomes" id="UP001293593">
    <property type="component" value="Unassembled WGS sequence"/>
</dbReference>
<dbReference type="GO" id="GO:0003677">
    <property type="term" value="F:DNA binding"/>
    <property type="evidence" value="ECO:0007669"/>
    <property type="project" value="UniProtKB-KW"/>
</dbReference>
<feature type="region of interest" description="Disordered" evidence="16">
    <location>
        <begin position="253"/>
        <end position="285"/>
    </location>
</feature>
<keyword evidence="12" id="KW-0239">DNA-directed DNA polymerase</keyword>
<dbReference type="InterPro" id="IPR016197">
    <property type="entry name" value="Chromo-like_dom_sf"/>
</dbReference>